<dbReference type="Pfam" id="PF00258">
    <property type="entry name" value="Flavodoxin_1"/>
    <property type="match status" value="1"/>
</dbReference>
<dbReference type="InterPro" id="IPR039261">
    <property type="entry name" value="FNR_nucleotide-bd"/>
</dbReference>
<keyword evidence="5" id="KW-0274">FAD</keyword>
<dbReference type="GO" id="GO:0050660">
    <property type="term" value="F:flavin adenine dinucleotide binding"/>
    <property type="evidence" value="ECO:0007669"/>
    <property type="project" value="TreeGrafter"/>
</dbReference>
<evidence type="ECO:0000256" key="5">
    <source>
        <dbReference type="ARBA" id="ARBA00022827"/>
    </source>
</evidence>
<dbReference type="PRINTS" id="PR00371">
    <property type="entry name" value="FPNCR"/>
</dbReference>
<dbReference type="SUPFAM" id="SSF63380">
    <property type="entry name" value="Riboflavin synthase domain-like"/>
    <property type="match status" value="1"/>
</dbReference>
<evidence type="ECO:0000313" key="13">
    <source>
        <dbReference type="Proteomes" id="UP000011083"/>
    </source>
</evidence>
<evidence type="ECO:0000256" key="1">
    <source>
        <dbReference type="ARBA" id="ARBA00001917"/>
    </source>
</evidence>
<keyword evidence="4" id="KW-0288">FMN</keyword>
<evidence type="ECO:0000256" key="6">
    <source>
        <dbReference type="ARBA" id="ARBA00022857"/>
    </source>
</evidence>
<feature type="compositionally biased region" description="Basic residues" evidence="9">
    <location>
        <begin position="1"/>
        <end position="10"/>
    </location>
</feature>
<reference evidence="12 13" key="1">
    <citation type="journal article" date="2013" name="Genome Biol.">
        <title>Genome of Acanthamoeba castellanii highlights extensive lateral gene transfer and early evolution of tyrosine kinase signaling.</title>
        <authorList>
            <person name="Clarke M."/>
            <person name="Lohan A.J."/>
            <person name="Liu B."/>
            <person name="Lagkouvardos I."/>
            <person name="Roy S."/>
            <person name="Zafar N."/>
            <person name="Bertelli C."/>
            <person name="Schilde C."/>
            <person name="Kianianmomeni A."/>
            <person name="Burglin T.R."/>
            <person name="Frech C."/>
            <person name="Turcotte B."/>
            <person name="Kopec K.O."/>
            <person name="Synnott J.M."/>
            <person name="Choo C."/>
            <person name="Paponov I."/>
            <person name="Finkler A."/>
            <person name="Soon Heng Tan C."/>
            <person name="Hutchins A.P."/>
            <person name="Weinmeier T."/>
            <person name="Rattei T."/>
            <person name="Chu J.S."/>
            <person name="Gimenez G."/>
            <person name="Irimia M."/>
            <person name="Rigden D.J."/>
            <person name="Fitzpatrick D.A."/>
            <person name="Lorenzo-Morales J."/>
            <person name="Bateman A."/>
            <person name="Chiu C.H."/>
            <person name="Tang P."/>
            <person name="Hegemann P."/>
            <person name="Fromm H."/>
            <person name="Raoult D."/>
            <person name="Greub G."/>
            <person name="Miranda-Saavedra D."/>
            <person name="Chen N."/>
            <person name="Nash P."/>
            <person name="Ginger M.L."/>
            <person name="Horn M."/>
            <person name="Schaap P."/>
            <person name="Caler L."/>
            <person name="Loftus B."/>
        </authorList>
    </citation>
    <scope>NUCLEOTIDE SEQUENCE [LARGE SCALE GENOMIC DNA]</scope>
    <source>
        <strain evidence="12 13">Neff</strain>
    </source>
</reference>
<dbReference type="GO" id="GO:0005829">
    <property type="term" value="C:cytosol"/>
    <property type="evidence" value="ECO:0007669"/>
    <property type="project" value="TreeGrafter"/>
</dbReference>
<dbReference type="PANTHER" id="PTHR19384:SF17">
    <property type="entry name" value="NADPH--CYTOCHROME P450 REDUCTASE"/>
    <property type="match status" value="1"/>
</dbReference>
<dbReference type="AlphaFoldDB" id="L8H415"/>
<dbReference type="PRINTS" id="PR00369">
    <property type="entry name" value="FLAVODOXIN"/>
</dbReference>
<dbReference type="Gene3D" id="2.40.30.10">
    <property type="entry name" value="Translation factors"/>
    <property type="match status" value="1"/>
</dbReference>
<name>L8H415_ACACF</name>
<dbReference type="PANTHER" id="PTHR19384">
    <property type="entry name" value="NITRIC OXIDE SYNTHASE-RELATED"/>
    <property type="match status" value="1"/>
</dbReference>
<comment type="cofactor">
    <cofactor evidence="1">
        <name>FMN</name>
        <dbReference type="ChEBI" id="CHEBI:58210"/>
    </cofactor>
</comment>
<dbReference type="InterPro" id="IPR001709">
    <property type="entry name" value="Flavoprot_Pyr_Nucl_cyt_Rdtase"/>
</dbReference>
<dbReference type="FunFam" id="3.40.50.80:FF:000001">
    <property type="entry name" value="NADPH--cytochrome P450 reductase 1"/>
    <property type="match status" value="1"/>
</dbReference>
<dbReference type="InterPro" id="IPR017927">
    <property type="entry name" value="FAD-bd_FR_type"/>
</dbReference>
<dbReference type="RefSeq" id="XP_004342369.1">
    <property type="nucleotide sequence ID" value="XM_004342320.1"/>
</dbReference>
<protein>
    <recommendedName>
        <fullName evidence="8">NADPH--hemoprotein reductase</fullName>
        <ecNumber evidence="8">1.6.2.4</ecNumber>
    </recommendedName>
</protein>
<dbReference type="PROSITE" id="PS50902">
    <property type="entry name" value="FLAVODOXIN_LIKE"/>
    <property type="match status" value="1"/>
</dbReference>
<evidence type="ECO:0000259" key="10">
    <source>
        <dbReference type="PROSITE" id="PS50902"/>
    </source>
</evidence>
<dbReference type="OrthoDB" id="1856718at2759"/>
<evidence type="ECO:0000256" key="4">
    <source>
        <dbReference type="ARBA" id="ARBA00022643"/>
    </source>
</evidence>
<feature type="domain" description="FAD-binding FR-type" evidence="11">
    <location>
        <begin position="262"/>
        <end position="495"/>
    </location>
</feature>
<dbReference type="Gene3D" id="1.20.990.10">
    <property type="entry name" value="NADPH-cytochrome p450 Reductase, Chain A, domain 3"/>
    <property type="match status" value="1"/>
</dbReference>
<evidence type="ECO:0000256" key="9">
    <source>
        <dbReference type="SAM" id="MobiDB-lite"/>
    </source>
</evidence>
<keyword evidence="3" id="KW-0285">Flavoprotein</keyword>
<evidence type="ECO:0000259" key="11">
    <source>
        <dbReference type="PROSITE" id="PS51384"/>
    </source>
</evidence>
<dbReference type="EC" id="1.6.2.4" evidence="8"/>
<evidence type="ECO:0000256" key="7">
    <source>
        <dbReference type="ARBA" id="ARBA00023002"/>
    </source>
</evidence>
<dbReference type="EMBL" id="KB007926">
    <property type="protein sequence ID" value="ELR20259.1"/>
    <property type="molecule type" value="Genomic_DNA"/>
</dbReference>
<dbReference type="GeneID" id="14921106"/>
<dbReference type="InterPro" id="IPR008254">
    <property type="entry name" value="Flavodoxin/NO_synth"/>
</dbReference>
<keyword evidence="6" id="KW-0521">NADP</keyword>
<dbReference type="InterPro" id="IPR001433">
    <property type="entry name" value="OxRdtase_FAD/NAD-bd"/>
</dbReference>
<dbReference type="OMA" id="MTPTRIH"/>
<dbReference type="InterPro" id="IPR017938">
    <property type="entry name" value="Riboflavin_synthase-like_b-brl"/>
</dbReference>
<keyword evidence="13" id="KW-1185">Reference proteome</keyword>
<dbReference type="KEGG" id="acan:ACA1_117320"/>
<dbReference type="Pfam" id="PF00175">
    <property type="entry name" value="NAD_binding_1"/>
    <property type="match status" value="1"/>
</dbReference>
<dbReference type="InterPro" id="IPR003097">
    <property type="entry name" value="CysJ-like_FAD-binding"/>
</dbReference>
<comment type="cofactor">
    <cofactor evidence="2">
        <name>FAD</name>
        <dbReference type="ChEBI" id="CHEBI:57692"/>
    </cofactor>
</comment>
<gene>
    <name evidence="12" type="ORF">ACA1_117320</name>
</gene>
<dbReference type="Gene3D" id="3.40.50.80">
    <property type="entry name" value="Nucleotide-binding domain of ferredoxin-NADP reductase (FNR) module"/>
    <property type="match status" value="1"/>
</dbReference>
<feature type="region of interest" description="Disordered" evidence="9">
    <location>
        <begin position="1"/>
        <end position="31"/>
    </location>
</feature>
<dbReference type="PROSITE" id="PS51384">
    <property type="entry name" value="FAD_FR"/>
    <property type="match status" value="1"/>
</dbReference>
<dbReference type="Pfam" id="PF00667">
    <property type="entry name" value="FAD_binding_1"/>
    <property type="match status" value="1"/>
</dbReference>
<dbReference type="InterPro" id="IPR029039">
    <property type="entry name" value="Flavoprotein-like_sf"/>
</dbReference>
<accession>L8H415</accession>
<dbReference type="GO" id="GO:0003958">
    <property type="term" value="F:NADPH-hemoprotein reductase activity"/>
    <property type="evidence" value="ECO:0007669"/>
    <property type="project" value="UniProtKB-EC"/>
</dbReference>
<dbReference type="Gene3D" id="3.40.50.360">
    <property type="match status" value="1"/>
</dbReference>
<keyword evidence="7" id="KW-0560">Oxidoreductase</keyword>
<evidence type="ECO:0000256" key="3">
    <source>
        <dbReference type="ARBA" id="ARBA00022630"/>
    </source>
</evidence>
<evidence type="ECO:0000313" key="12">
    <source>
        <dbReference type="EMBL" id="ELR20259.1"/>
    </source>
</evidence>
<organism evidence="12 13">
    <name type="scientific">Acanthamoeba castellanii (strain ATCC 30010 / Neff)</name>
    <dbReference type="NCBI Taxonomy" id="1257118"/>
    <lineage>
        <taxon>Eukaryota</taxon>
        <taxon>Amoebozoa</taxon>
        <taxon>Discosea</taxon>
        <taxon>Longamoebia</taxon>
        <taxon>Centramoebida</taxon>
        <taxon>Acanthamoebidae</taxon>
        <taxon>Acanthamoeba</taxon>
    </lineage>
</organism>
<dbReference type="InterPro" id="IPR001094">
    <property type="entry name" value="Flavdoxin-like"/>
</dbReference>
<evidence type="ECO:0000256" key="8">
    <source>
        <dbReference type="ARBA" id="ARBA00023797"/>
    </source>
</evidence>
<dbReference type="VEuPathDB" id="AmoebaDB:ACA1_117320"/>
<evidence type="ECO:0000256" key="2">
    <source>
        <dbReference type="ARBA" id="ARBA00001974"/>
    </source>
</evidence>
<dbReference type="SUPFAM" id="SSF52218">
    <property type="entry name" value="Flavoproteins"/>
    <property type="match status" value="1"/>
</dbReference>
<dbReference type="SUPFAM" id="SSF52343">
    <property type="entry name" value="Ferredoxin reductase-like, C-terminal NADP-linked domain"/>
    <property type="match status" value="1"/>
</dbReference>
<dbReference type="InterPro" id="IPR023173">
    <property type="entry name" value="NADPH_Cyt_P450_Rdtase_alpha"/>
</dbReference>
<dbReference type="GO" id="GO:0010181">
    <property type="term" value="F:FMN binding"/>
    <property type="evidence" value="ECO:0007669"/>
    <property type="project" value="InterPro"/>
</dbReference>
<sequence length="650" mass="73437">MFRSAKRRAHQLLTPPRLANAHSSRHLAPPTLQQQQQRWYRAVPPAAAPVNLNVMFGSQTGTAMGFAQQLGKMARKKSIKARVVDLEEFEPADMLGKPSEVYVFVQATFGQGEGTDNAKGFFEWLKANEREDDKSRFSPLRFAVFGLGMSQTYPARYQAAAKWVEKRMLELGAQEIVERGEGDDNGDIETNFEEWVDKLFPKLQELDDTSSASENKDVGARTTTAAAVEEEKLFSLKVLPRTDVKQLAASRPFDPTRAVDIRNPYPAPLLTKVELHTQTSTRSCKHIELDISNAPNMRYMTGDYLGVFPRNHPELVTQYAERLGLPLDTVMDFNVKPDTKVTLPFATPCTLGTYLAHYADLSAPLKKAHLSSLLPFVARPAEKEQLESVIADNEVVKRMVDEEQILLDVMNRYASIDVPLGGFVELAPPLQPRYYSISSSDRVHPQHIHLTVGLTQHKTRADRLHRGVCSDYLCNRVEVGDRVPIFVKNSLFKLPDSSHPIVMIAAGTGLAPFRAFVQDRTYLHDHEGKMLGGTVLYFGCYHQDQDFLYRDELAKEIDRGNLQLVTAFSHAQEERVFVQHKLMQNADRIWHLIHHEDANLYVCGATQMAMGVEDALVSIVEKCGKMERPLAEQYIRTLKEKNHYQEDKFG</sequence>
<dbReference type="STRING" id="1257118.L8H415"/>
<proteinExistence type="predicted"/>
<dbReference type="Proteomes" id="UP000011083">
    <property type="component" value="Unassembled WGS sequence"/>
</dbReference>
<feature type="domain" description="Flavodoxin-like" evidence="10">
    <location>
        <begin position="52"/>
        <end position="200"/>
    </location>
</feature>